<dbReference type="Pfam" id="PF09360">
    <property type="entry name" value="zf-CDGSH"/>
    <property type="match status" value="1"/>
</dbReference>
<keyword evidence="3" id="KW-0408">Iron</keyword>
<gene>
    <name evidence="6" type="ORF">HLUCCA11_08045</name>
</gene>
<comment type="caution">
    <text evidence="6">The sequence shown here is derived from an EMBL/GenBank/DDBJ whole genome shotgun (WGS) entry which is preliminary data.</text>
</comment>
<dbReference type="GO" id="GO:0005737">
    <property type="term" value="C:cytoplasm"/>
    <property type="evidence" value="ECO:0007669"/>
    <property type="project" value="UniProtKB-ARBA"/>
</dbReference>
<evidence type="ECO:0000256" key="4">
    <source>
        <dbReference type="ARBA" id="ARBA00023014"/>
    </source>
</evidence>
<evidence type="ECO:0000313" key="6">
    <source>
        <dbReference type="EMBL" id="KPQ36155.1"/>
    </source>
</evidence>
<protein>
    <recommendedName>
        <fullName evidence="5">Iron-binding zinc finger CDGSH type domain-containing protein</fullName>
    </recommendedName>
</protein>
<reference evidence="6 7" key="1">
    <citation type="submission" date="2015-09" db="EMBL/GenBank/DDBJ databases">
        <title>Identification and resolution of microdiversity through metagenomic sequencing of parallel consortia.</title>
        <authorList>
            <person name="Nelson W.C."/>
            <person name="Romine M.F."/>
            <person name="Lindemann S.R."/>
        </authorList>
    </citation>
    <scope>NUCLEOTIDE SEQUENCE [LARGE SCALE GENOMIC DNA]</scope>
    <source>
        <strain evidence="6">Ana</strain>
    </source>
</reference>
<dbReference type="Proteomes" id="UP000050465">
    <property type="component" value="Unassembled WGS sequence"/>
</dbReference>
<keyword evidence="1" id="KW-0001">2Fe-2S</keyword>
<evidence type="ECO:0000256" key="2">
    <source>
        <dbReference type="ARBA" id="ARBA00022723"/>
    </source>
</evidence>
<dbReference type="AlphaFoldDB" id="A0A0P8BQ91"/>
<dbReference type="SMART" id="SM00704">
    <property type="entry name" value="ZnF_CDGSH"/>
    <property type="match status" value="1"/>
</dbReference>
<name>A0A0P8BQ91_9CYAN</name>
<dbReference type="GO" id="GO:0051537">
    <property type="term" value="F:2 iron, 2 sulfur cluster binding"/>
    <property type="evidence" value="ECO:0007669"/>
    <property type="project" value="UniProtKB-KW"/>
</dbReference>
<evidence type="ECO:0000256" key="1">
    <source>
        <dbReference type="ARBA" id="ARBA00022714"/>
    </source>
</evidence>
<dbReference type="GO" id="GO:0046872">
    <property type="term" value="F:metal ion binding"/>
    <property type="evidence" value="ECO:0007669"/>
    <property type="project" value="UniProtKB-KW"/>
</dbReference>
<organism evidence="6 7">
    <name type="scientific">Phormidesmis priestleyi Ana</name>
    <dbReference type="NCBI Taxonomy" id="1666911"/>
    <lineage>
        <taxon>Bacteria</taxon>
        <taxon>Bacillati</taxon>
        <taxon>Cyanobacteriota</taxon>
        <taxon>Cyanophyceae</taxon>
        <taxon>Leptolyngbyales</taxon>
        <taxon>Leptolyngbyaceae</taxon>
        <taxon>Phormidesmis</taxon>
    </lineage>
</organism>
<accession>A0A0P8BQ91</accession>
<keyword evidence="4" id="KW-0411">Iron-sulfur</keyword>
<dbReference type="InterPro" id="IPR018967">
    <property type="entry name" value="FeS-contain_CDGSH-typ"/>
</dbReference>
<feature type="domain" description="Iron-binding zinc finger CDGSH type" evidence="5">
    <location>
        <begin position="17"/>
        <end position="61"/>
    </location>
</feature>
<evidence type="ECO:0000259" key="5">
    <source>
        <dbReference type="SMART" id="SM00704"/>
    </source>
</evidence>
<proteinExistence type="predicted"/>
<evidence type="ECO:0000256" key="3">
    <source>
        <dbReference type="ARBA" id="ARBA00023004"/>
    </source>
</evidence>
<dbReference type="EMBL" id="LJZR01000008">
    <property type="protein sequence ID" value="KPQ36155.1"/>
    <property type="molecule type" value="Genomic_DNA"/>
</dbReference>
<dbReference type="InterPro" id="IPR042216">
    <property type="entry name" value="MitoNEET_CISD"/>
</dbReference>
<sequence length="72" mass="7775">MADTQITIKDSGPFVVKGPITLTDAEGNDFTIDKEIVALCRCGASTTQPFCNGTHRKIEFESIVRSPQSESA</sequence>
<keyword evidence="2" id="KW-0479">Metal-binding</keyword>
<evidence type="ECO:0000313" key="7">
    <source>
        <dbReference type="Proteomes" id="UP000050465"/>
    </source>
</evidence>
<dbReference type="Gene3D" id="3.40.5.90">
    <property type="entry name" value="CDGSH iron-sulfur domain, mitoNEET-type"/>
    <property type="match status" value="1"/>
</dbReference>